<dbReference type="PROSITE" id="PS50021">
    <property type="entry name" value="CH"/>
    <property type="match status" value="2"/>
</dbReference>
<evidence type="ECO:0000313" key="10">
    <source>
        <dbReference type="Proteomes" id="UP000694844"/>
    </source>
</evidence>
<dbReference type="GO" id="GO:0005856">
    <property type="term" value="C:cytoskeleton"/>
    <property type="evidence" value="ECO:0007669"/>
    <property type="project" value="UniProtKB-SubCell"/>
</dbReference>
<comment type="similarity">
    <text evidence="2">Belongs to the filamin family.</text>
</comment>
<evidence type="ECO:0000256" key="6">
    <source>
        <dbReference type="ARBA" id="ARBA00023212"/>
    </source>
</evidence>
<dbReference type="GO" id="GO:0030036">
    <property type="term" value="P:actin cytoskeleton organization"/>
    <property type="evidence" value="ECO:0007669"/>
    <property type="project" value="InterPro"/>
</dbReference>
<feature type="repeat" description="Filamin" evidence="7">
    <location>
        <begin position="365"/>
        <end position="488"/>
    </location>
</feature>
<dbReference type="FunFam" id="1.10.418.10:FF:000008">
    <property type="entry name" value="Filamin-B isoform C"/>
    <property type="match status" value="1"/>
</dbReference>
<dbReference type="InterPro" id="IPR001589">
    <property type="entry name" value="Actinin_actin-bd_CS"/>
</dbReference>
<feature type="repeat" description="Filamin" evidence="7">
    <location>
        <begin position="882"/>
        <end position="978"/>
    </location>
</feature>
<dbReference type="Pfam" id="PF00630">
    <property type="entry name" value="Filamin"/>
    <property type="match status" value="20"/>
</dbReference>
<dbReference type="Proteomes" id="UP000694844">
    <property type="component" value="Chromosome 8"/>
</dbReference>
<feature type="repeat" description="Filamin" evidence="7">
    <location>
        <begin position="1874"/>
        <end position="1966"/>
    </location>
</feature>
<dbReference type="SMART" id="SM00557">
    <property type="entry name" value="IG_FLMN"/>
    <property type="match status" value="20"/>
</dbReference>
<dbReference type="CDD" id="cd21311">
    <property type="entry name" value="CH_dFLNA-like_rpt1"/>
    <property type="match status" value="1"/>
</dbReference>
<comment type="subcellular location">
    <subcellularLocation>
        <location evidence="1">Cytoplasm</location>
        <location evidence="1">Cytoskeleton</location>
    </subcellularLocation>
</comment>
<feature type="repeat" description="Filamin" evidence="7">
    <location>
        <begin position="2064"/>
        <end position="2155"/>
    </location>
</feature>
<feature type="repeat" description="Filamin" evidence="7">
    <location>
        <begin position="1968"/>
        <end position="2062"/>
    </location>
</feature>
<dbReference type="FunFam" id="2.60.40.10:FF:000001">
    <property type="entry name" value="Filamin-C isoform b"/>
    <property type="match status" value="2"/>
</dbReference>
<dbReference type="InterPro" id="IPR001715">
    <property type="entry name" value="CH_dom"/>
</dbReference>
<feature type="repeat" description="Filamin" evidence="7">
    <location>
        <begin position="1481"/>
        <end position="1573"/>
    </location>
</feature>
<dbReference type="InterPro" id="IPR036872">
    <property type="entry name" value="CH_dom_sf"/>
</dbReference>
<dbReference type="CDD" id="cd21315">
    <property type="entry name" value="CH_dFLNA-like_rpt2"/>
    <property type="match status" value="1"/>
</dbReference>
<dbReference type="FunFam" id="2.60.40.10:FF:000007">
    <property type="entry name" value="Filamin-B isoform C"/>
    <property type="match status" value="2"/>
</dbReference>
<keyword evidence="4" id="KW-0677">Repeat</keyword>
<dbReference type="InterPro" id="IPR017868">
    <property type="entry name" value="Filamin/ABP280_repeat-like"/>
</dbReference>
<protein>
    <submittedName>
        <fullName evidence="11">Filamin-A-like isoform X12</fullName>
    </submittedName>
</protein>
<evidence type="ECO:0000256" key="1">
    <source>
        <dbReference type="ARBA" id="ARBA00004245"/>
    </source>
</evidence>
<feature type="repeat" description="Filamin" evidence="7">
    <location>
        <begin position="1388"/>
        <end position="1481"/>
    </location>
</feature>
<dbReference type="PANTHER" id="PTHR38537:SF8">
    <property type="entry name" value="FILAMIN-A"/>
    <property type="match status" value="1"/>
</dbReference>
<dbReference type="FunFam" id="2.60.40.10:FF:000092">
    <property type="entry name" value="Filamin-B isoform B"/>
    <property type="match status" value="1"/>
</dbReference>
<organism evidence="10 11">
    <name type="scientific">Crassostrea virginica</name>
    <name type="common">Eastern oyster</name>
    <dbReference type="NCBI Taxonomy" id="6565"/>
    <lineage>
        <taxon>Eukaryota</taxon>
        <taxon>Metazoa</taxon>
        <taxon>Spiralia</taxon>
        <taxon>Lophotrochozoa</taxon>
        <taxon>Mollusca</taxon>
        <taxon>Bivalvia</taxon>
        <taxon>Autobranchia</taxon>
        <taxon>Pteriomorphia</taxon>
        <taxon>Ostreida</taxon>
        <taxon>Ostreoidea</taxon>
        <taxon>Ostreidae</taxon>
        <taxon>Crassostrea</taxon>
    </lineage>
</organism>
<evidence type="ECO:0000256" key="2">
    <source>
        <dbReference type="ARBA" id="ARBA00009238"/>
    </source>
</evidence>
<feature type="domain" description="Calponin-homology (CH)" evidence="9">
    <location>
        <begin position="31"/>
        <end position="137"/>
    </location>
</feature>
<dbReference type="FunFam" id="2.60.40.10:FF:000096">
    <property type="entry name" value="filamin-C isoform X2"/>
    <property type="match status" value="1"/>
</dbReference>
<feature type="repeat" description="Filamin" evidence="7">
    <location>
        <begin position="979"/>
        <end position="1071"/>
    </location>
</feature>
<dbReference type="PROSITE" id="PS00019">
    <property type="entry name" value="ACTININ_1"/>
    <property type="match status" value="1"/>
</dbReference>
<gene>
    <name evidence="11" type="primary">LOC111107913</name>
</gene>
<dbReference type="GeneID" id="111107913"/>
<keyword evidence="5" id="KW-0009">Actin-binding</keyword>
<evidence type="ECO:0000313" key="11">
    <source>
        <dbReference type="RefSeq" id="XP_022299043.1"/>
    </source>
</evidence>
<name>A0A8B8B7C6_CRAVI</name>
<feature type="repeat" description="Filamin" evidence="7">
    <location>
        <begin position="682"/>
        <end position="778"/>
    </location>
</feature>
<feature type="repeat" description="Filamin" evidence="7">
    <location>
        <begin position="1566"/>
        <end position="1660"/>
    </location>
</feature>
<dbReference type="RefSeq" id="XP_022299043.1">
    <property type="nucleotide sequence ID" value="XM_022443335.1"/>
</dbReference>
<dbReference type="PROSITE" id="PS50194">
    <property type="entry name" value="FILAMIN_REPEAT"/>
    <property type="match status" value="20"/>
</dbReference>
<dbReference type="InterPro" id="IPR013783">
    <property type="entry name" value="Ig-like_fold"/>
</dbReference>
<dbReference type="SUPFAM" id="SSF47576">
    <property type="entry name" value="Calponin-homology domain, CH-domain"/>
    <property type="match status" value="1"/>
</dbReference>
<dbReference type="InterPro" id="IPR014756">
    <property type="entry name" value="Ig_E-set"/>
</dbReference>
<keyword evidence="3" id="KW-0963">Cytoplasm</keyword>
<dbReference type="InterPro" id="IPR001298">
    <property type="entry name" value="Filamin/ABP280_rpt"/>
</dbReference>
<keyword evidence="10" id="KW-1185">Reference proteome</keyword>
<reference evidence="11" key="1">
    <citation type="submission" date="2025-08" db="UniProtKB">
        <authorList>
            <consortium name="RefSeq"/>
        </authorList>
    </citation>
    <scope>IDENTIFICATION</scope>
    <source>
        <tissue evidence="11">Whole sample</tissue>
    </source>
</reference>
<dbReference type="SMART" id="SM00033">
    <property type="entry name" value="CH"/>
    <property type="match status" value="2"/>
</dbReference>
<feature type="repeat" description="Filamin" evidence="7">
    <location>
        <begin position="1814"/>
        <end position="1871"/>
    </location>
</feature>
<feature type="domain" description="Calponin-homology (CH)" evidence="9">
    <location>
        <begin position="155"/>
        <end position="258"/>
    </location>
</feature>
<dbReference type="Pfam" id="PF00307">
    <property type="entry name" value="CH"/>
    <property type="match status" value="2"/>
</dbReference>
<keyword evidence="6" id="KW-0206">Cytoskeleton</keyword>
<accession>A0A8B8B7C6</accession>
<feature type="repeat" description="Filamin" evidence="7">
    <location>
        <begin position="587"/>
        <end position="678"/>
    </location>
</feature>
<dbReference type="Gene3D" id="1.10.418.10">
    <property type="entry name" value="Calponin-like domain"/>
    <property type="match status" value="2"/>
</dbReference>
<dbReference type="SUPFAM" id="SSF81296">
    <property type="entry name" value="E set domains"/>
    <property type="match status" value="20"/>
</dbReference>
<sequence length="2284" mass="246082">MADSESHLLDEEDEEMPMTERDLADDAQWKVIQKNTFTRWANEHLKTVNKNINNLDSDLSDGLRLIALVEVLSGKKFKHVNKRPNFRTQKLENVTMVLEFLERDEGIRIVNIDSSDIVDCKLKLILGLIWTLILHYSISMPMWEGEEPTPSEGGPTPKQRLLNWVQSKIPDQPIKNFTTDWNDGRAIGALVDAVGPGLCPDWEDWNPKNAKKNAKEAMDNAEKWLDIPQLIKPEEITNPKVDELSMMTYLSQFPKAKLKPGAPLRPRLNPNRVRAYGPGLEPKGNQVGAPARFTVETFSAGKGTLEVTVLNPKGKKETCECVFNNDRNLTYSCVYVPSMEGEYKVIIKFGDREINKSPFSVKVEGAAGDPTKVTASGPGLEKTGVIATKRTYFEVFTKNAVPAELLSDIDAVKVVVTPGKKDAGKGSIDVVILDPHGRKDTIRPSIAPVPGKEGTYLVEYIPHDQGLHSINIMFAGQQIPKSPYGVNVSPASNAKMCYATGRGIQPKGVRVNEKAEFKVHTKGAGAAEVKIHIIGPGGIEVKCTCTKSKTEEGVYECVYIPVKQGQYIINITFGEQHIAKSPFKVEVGPVKTSKIRAYGPGLEGGVVNQPARFTVETQGETGALGFSIEGPSQAKIDCKDNGDGSADVTYFPTAPGEYAVHILCNEDDIPLSPYMAQIEPETKAFNASKVTAYGPGLEKTGVVLNKWTEFTVDAKKAGKAALKVSCLDVDLKPIPVEVQDKKDGTFLCKYMPKKSCKHTITITWGGVQIPNSPFRNDIETDEVQVGEPSKPANVKVYGPGVEKGVKTNVKTYFIVDCTTAGPGDIGIALTDGNGRDVPVKTTDQKNGTFKVEYEPVNPGTYVVAVYFAEKEIPSSPIKVPVEASIDLSKVKVVGLDKRVFLDSPTEFTVDAKSVSPQGEGNVRAVVNNPSGVKNDTTVTNKGDGTYDVLYTPVEEGNISLDVTYDNMAVPDSPFKVSAVPGCDASRVKAYGPGLQGGFTNQPQVFTIDIKGAGQGGLGLSIDGPSEVPINCKDNRDGTCTVEYLPTKPGDYDVSVKFADQEIPNSPFRVGMKNPVDAKKVKCYGPGIEPMGVKTGAPATFTVDTTEAGEAPLEVTCTDQRGRVQPAQLTPVAEGVVDATYYPVEEGPCKVDVKYANQHVPGSPFKTNVEPGVDASRVRVSGAGVQDSIPASLPVTFLIDTREAGIADLEVLIKRPDGTYAHPHIVDNGDGTFTVSYVPDDLGTYEILIRFGGQVVPNTPLKVNAYPVGDATKCRITEGLENTTVPVNKETVICVDASQAGEGKVTCRIRSPSGNDIDIDIVENPDGTFSLLFTPQMMGAYTINIKFGGQSVPGGEYDIQVLTSNDWAISAVSPEEYEKYLEDQVGATEDLISPDTVDAVHAGAPGAGLFQPVDIRIPVGPIFNFVSAYVVMPSGKKAYPKIQDNKDGTVTVRYQPTETGLHELFVKYNNDDIEGSPFKFHVDAVNSGHVTAYGPGLCHGIVNEPAEFTIVTKDAGAGGLSLAIEGPSKTEIKCVDNGDGTCTVGYVPTAPGEYNISVKFADSHISGSPFTAKISPTSGEPRRKAQIGRSSEVSLKVMEQDINNLTASIRSPSGREEPCLLKRLANGHLGISFTPREVGEHLVNVFRNGQHINGSPFKIIVGESELGNASKVRVAGQGLQNGMANEINEFMVDTRDAGYGGLSLSIEGPSKADIECLDNEDGSCRVTYKPTEPGNYIINIKFSDEHVPGSPFNVAVGGEPSSRMTERITRHREAADITHIGSQCELSLKIPVAFFARFAHYQEETQTTSGTSPFDMTASVTSPSGVTELCDIISLDDNHYSIKFVPKEMGVHTVSVKHKDMHIPGSPFEFTVGPITGGGSHKVHAAGPGLEKGEINQPCEFNIYTREAGAGGLSIAVEGPSKAELDFDDRKDGSCGVKYVVTEPGEYLVSVKFNDEHIPESPFKVYITPSIGDARKLSVAALQQKGLQVGKPAAFVVNYNGASKGKLRARVISPSGTEEEALIQEIDDGEYAVRFIPRENGVHNVFVTFDGCDIPDSPFRILVGKVDADPGMVTASGDGLRTGQTGQTCKFVVNTCNAGAGALAVTVEGPSKVKLECKEVDEGYEFSYSPTAPGDYMITIRYAGVNIAGSPFKAKIEGQGKPSGYHEQASVVVETVTKTSVMSKFSGLQKFQSDASRCTAEGNGLKKAFRGKQATFSVDTSQAGNNMMFVGMMGPKGPCEELCVKNQGGYVYKINYIVRERGDYMLVVKWGDQQIPGSPFCVHVD</sequence>
<feature type="repeat" description="Filamin" evidence="7">
    <location>
        <begin position="1663"/>
        <end position="1755"/>
    </location>
</feature>
<dbReference type="Gene3D" id="2.60.40.10">
    <property type="entry name" value="Immunoglobulins"/>
    <property type="match status" value="20"/>
</dbReference>
<evidence type="ECO:0000256" key="7">
    <source>
        <dbReference type="PROSITE-ProRule" id="PRU00087"/>
    </source>
</evidence>
<feature type="repeat" description="Filamin" evidence="7">
    <location>
        <begin position="489"/>
        <end position="587"/>
    </location>
</feature>
<dbReference type="GO" id="GO:0051015">
    <property type="term" value="F:actin filament binding"/>
    <property type="evidence" value="ECO:0007669"/>
    <property type="project" value="InterPro"/>
</dbReference>
<evidence type="ECO:0000256" key="3">
    <source>
        <dbReference type="ARBA" id="ARBA00022490"/>
    </source>
</evidence>
<feature type="repeat" description="Filamin" evidence="7">
    <location>
        <begin position="1072"/>
        <end position="1168"/>
    </location>
</feature>
<feature type="repeat" description="Filamin" evidence="7">
    <location>
        <begin position="265"/>
        <end position="363"/>
    </location>
</feature>
<feature type="repeat" description="Filamin" evidence="7">
    <location>
        <begin position="1169"/>
        <end position="1264"/>
    </location>
</feature>
<feature type="repeat" description="Filamin" evidence="7">
    <location>
        <begin position="1265"/>
        <end position="1360"/>
    </location>
</feature>
<dbReference type="PROSITE" id="PS00020">
    <property type="entry name" value="ACTININ_2"/>
    <property type="match status" value="1"/>
</dbReference>
<evidence type="ECO:0000259" key="9">
    <source>
        <dbReference type="PROSITE" id="PS50021"/>
    </source>
</evidence>
<proteinExistence type="inferred from homology"/>
<feature type="repeat" description="Filamin" evidence="7">
    <location>
        <begin position="786"/>
        <end position="881"/>
    </location>
</feature>
<dbReference type="InterPro" id="IPR044801">
    <property type="entry name" value="Filamin"/>
</dbReference>
<dbReference type="FunFam" id="2.60.40.10:FF:000140">
    <property type="entry name" value="FiLamiN (Actin binding protein) homolog"/>
    <property type="match status" value="3"/>
</dbReference>
<evidence type="ECO:0000256" key="8">
    <source>
        <dbReference type="SAM" id="MobiDB-lite"/>
    </source>
</evidence>
<feature type="region of interest" description="Disordered" evidence="8">
    <location>
        <begin position="1"/>
        <end position="20"/>
    </location>
</feature>
<feature type="repeat" description="Filamin" evidence="7">
    <location>
        <begin position="2189"/>
        <end position="2283"/>
    </location>
</feature>
<evidence type="ECO:0000256" key="4">
    <source>
        <dbReference type="ARBA" id="ARBA00022737"/>
    </source>
</evidence>
<evidence type="ECO:0000256" key="5">
    <source>
        <dbReference type="ARBA" id="ARBA00023203"/>
    </source>
</evidence>
<dbReference type="FunFam" id="1.10.418.10:FF:000006">
    <property type="entry name" value="Filamin-B isoform A"/>
    <property type="match status" value="1"/>
</dbReference>
<dbReference type="OrthoDB" id="5334309at2759"/>
<dbReference type="PANTHER" id="PTHR38537">
    <property type="entry name" value="JITTERBUG, ISOFORM N"/>
    <property type="match status" value="1"/>
</dbReference>